<dbReference type="InterPro" id="IPR003593">
    <property type="entry name" value="AAA+_ATPase"/>
</dbReference>
<feature type="domain" description="PAS" evidence="10">
    <location>
        <begin position="9"/>
        <end position="55"/>
    </location>
</feature>
<dbReference type="InterPro" id="IPR002078">
    <property type="entry name" value="Sigma_54_int"/>
</dbReference>
<evidence type="ECO:0000256" key="5">
    <source>
        <dbReference type="ARBA" id="ARBA00023125"/>
    </source>
</evidence>
<dbReference type="Gene3D" id="1.10.10.60">
    <property type="entry name" value="Homeodomain-like"/>
    <property type="match status" value="1"/>
</dbReference>
<dbReference type="InterPro" id="IPR025944">
    <property type="entry name" value="Sigma_54_int_dom_CS"/>
</dbReference>
<dbReference type="Gene3D" id="1.10.8.60">
    <property type="match status" value="1"/>
</dbReference>
<dbReference type="PANTHER" id="PTHR32071">
    <property type="entry name" value="TRANSCRIPTIONAL REGULATORY PROTEIN"/>
    <property type="match status" value="1"/>
</dbReference>
<dbReference type="Gene3D" id="3.40.50.300">
    <property type="entry name" value="P-loop containing nucleotide triphosphate hydrolases"/>
    <property type="match status" value="1"/>
</dbReference>
<sequence length="468" mass="53034">MLKEKDLYLPEYFGEILNAISDGILISDSRGVALWVNQSCLNLINRSREEIIGKSSSDLEEMGIFNPSVTSMVLKEKTMVSTVQSTENKRQFMVSGHPIKSEEGEIELIITHSRDITGTVRTTSKLEEMQALLKKYSQEIMEMKRRSKKEESNEFFVGKSKASLSMINLMDKAALVDTTVLITGETGVGKSEIAGKIHQLSERSQKPLVEINCGALPDSLIESELFGYKKGAFTGADKGGKKGLIAQADGGTLFLDEIGELPIHLQAKLLQFLQQKKYTPIGDTKSYIADVRIVAATNRNLQLLVSEGAFRSDLYYRLNVLPIKVPSLRERQEDIFHLLQLNLNKFNQRYDRQCKLSSEAFRILQSYHWPGNIRELENLLERVVITAPTSEITSKQLSTHFHEPQELPLNILEAEKGQSLTETLEKIERKIIEQAYEKYDTTRKTALELGISQSLLMRRLKKYQLTKK</sequence>
<gene>
    <name evidence="11" type="ORF">SD77_0094</name>
</gene>
<dbReference type="InterPro" id="IPR035965">
    <property type="entry name" value="PAS-like_dom_sf"/>
</dbReference>
<reference evidence="11 12" key="1">
    <citation type="submission" date="2015-01" db="EMBL/GenBank/DDBJ databases">
        <title>Genome Assembly of Bacillus badius MTCC 1458.</title>
        <authorList>
            <person name="Verma A."/>
            <person name="Khatri I."/>
            <person name="Mual P."/>
            <person name="Subramanian S."/>
            <person name="Krishnamurthi S."/>
        </authorList>
    </citation>
    <scope>NUCLEOTIDE SEQUENCE [LARGE SCALE GENOMIC DNA]</scope>
    <source>
        <strain evidence="11 12">MTCC 1458</strain>
    </source>
</reference>
<keyword evidence="8" id="KW-0175">Coiled coil</keyword>
<dbReference type="InterPro" id="IPR058031">
    <property type="entry name" value="AAA_lid_NorR"/>
</dbReference>
<dbReference type="PROSITE" id="PS50045">
    <property type="entry name" value="SIGMA54_INTERACT_4"/>
    <property type="match status" value="1"/>
</dbReference>
<comment type="caution">
    <text evidence="11">The sequence shown here is derived from an EMBL/GenBank/DDBJ whole genome shotgun (WGS) entry which is preliminary data.</text>
</comment>
<dbReference type="SUPFAM" id="SSF55785">
    <property type="entry name" value="PYP-like sensor domain (PAS domain)"/>
    <property type="match status" value="1"/>
</dbReference>
<dbReference type="Pfam" id="PF18024">
    <property type="entry name" value="HTH_50"/>
    <property type="match status" value="1"/>
</dbReference>
<evidence type="ECO:0000256" key="6">
    <source>
        <dbReference type="ARBA" id="ARBA00023163"/>
    </source>
</evidence>
<keyword evidence="3" id="KW-0067">ATP-binding</keyword>
<evidence type="ECO:0000259" key="10">
    <source>
        <dbReference type="PROSITE" id="PS50112"/>
    </source>
</evidence>
<dbReference type="PROSITE" id="PS00675">
    <property type="entry name" value="SIGMA54_INTERACT_1"/>
    <property type="match status" value="1"/>
</dbReference>
<dbReference type="Pfam" id="PF25601">
    <property type="entry name" value="AAA_lid_14"/>
    <property type="match status" value="1"/>
</dbReference>
<dbReference type="Proteomes" id="UP000031982">
    <property type="component" value="Unassembled WGS sequence"/>
</dbReference>
<dbReference type="PROSITE" id="PS50112">
    <property type="entry name" value="PAS"/>
    <property type="match status" value="1"/>
</dbReference>
<keyword evidence="4" id="KW-0805">Transcription regulation</keyword>
<evidence type="ECO:0000256" key="2">
    <source>
        <dbReference type="ARBA" id="ARBA00022797"/>
    </source>
</evidence>
<dbReference type="InterPro" id="IPR025662">
    <property type="entry name" value="Sigma_54_int_dom_ATP-bd_1"/>
</dbReference>
<dbReference type="PANTHER" id="PTHR32071:SF57">
    <property type="entry name" value="C4-DICARBOXYLATE TRANSPORT TRANSCRIPTIONAL REGULATORY PROTEIN DCTD"/>
    <property type="match status" value="1"/>
</dbReference>
<evidence type="ECO:0000256" key="3">
    <source>
        <dbReference type="ARBA" id="ARBA00022840"/>
    </source>
</evidence>
<dbReference type="PROSITE" id="PS00676">
    <property type="entry name" value="SIGMA54_INTERACT_2"/>
    <property type="match status" value="1"/>
</dbReference>
<evidence type="ECO:0000256" key="4">
    <source>
        <dbReference type="ARBA" id="ARBA00023015"/>
    </source>
</evidence>
<evidence type="ECO:0000256" key="8">
    <source>
        <dbReference type="SAM" id="Coils"/>
    </source>
</evidence>
<dbReference type="EMBL" id="JXLP01000001">
    <property type="protein sequence ID" value="KIL80246.1"/>
    <property type="molecule type" value="Genomic_DNA"/>
</dbReference>
<dbReference type="CDD" id="cd00130">
    <property type="entry name" value="PAS"/>
    <property type="match status" value="1"/>
</dbReference>
<name>A0ABR5AZW3_BACBA</name>
<dbReference type="InterPro" id="IPR025943">
    <property type="entry name" value="Sigma_54_int_dom_ATP-bd_2"/>
</dbReference>
<dbReference type="Pfam" id="PF00158">
    <property type="entry name" value="Sigma54_activat"/>
    <property type="match status" value="1"/>
</dbReference>
<feature type="domain" description="Sigma-54 factor interaction" evidence="9">
    <location>
        <begin position="156"/>
        <end position="385"/>
    </location>
</feature>
<dbReference type="CDD" id="cd00009">
    <property type="entry name" value="AAA"/>
    <property type="match status" value="1"/>
</dbReference>
<dbReference type="SUPFAM" id="SSF52540">
    <property type="entry name" value="P-loop containing nucleoside triphosphate hydrolases"/>
    <property type="match status" value="1"/>
</dbReference>
<dbReference type="InterPro" id="IPR027417">
    <property type="entry name" value="P-loop_NTPase"/>
</dbReference>
<dbReference type="InterPro" id="IPR030828">
    <property type="entry name" value="HTH_TyrR"/>
</dbReference>
<organism evidence="11 12">
    <name type="scientific">Bacillus badius</name>
    <dbReference type="NCBI Taxonomy" id="1455"/>
    <lineage>
        <taxon>Bacteria</taxon>
        <taxon>Bacillati</taxon>
        <taxon>Bacillota</taxon>
        <taxon>Bacilli</taxon>
        <taxon>Bacillales</taxon>
        <taxon>Bacillaceae</taxon>
        <taxon>Pseudobacillus</taxon>
    </lineage>
</organism>
<dbReference type="InterPro" id="IPR009057">
    <property type="entry name" value="Homeodomain-like_sf"/>
</dbReference>
<evidence type="ECO:0000313" key="11">
    <source>
        <dbReference type="EMBL" id="KIL80246.1"/>
    </source>
</evidence>
<evidence type="ECO:0000259" key="9">
    <source>
        <dbReference type="PROSITE" id="PS50045"/>
    </source>
</evidence>
<evidence type="ECO:0000256" key="7">
    <source>
        <dbReference type="ARBA" id="ARBA00029500"/>
    </source>
</evidence>
<protein>
    <recommendedName>
        <fullName evidence="7">HTH-type transcriptional regulatory protein TyrR</fullName>
    </recommendedName>
</protein>
<evidence type="ECO:0000313" key="12">
    <source>
        <dbReference type="Proteomes" id="UP000031982"/>
    </source>
</evidence>
<dbReference type="Gene3D" id="3.30.450.20">
    <property type="entry name" value="PAS domain"/>
    <property type="match status" value="1"/>
</dbReference>
<dbReference type="Pfam" id="PF13426">
    <property type="entry name" value="PAS_9"/>
    <property type="match status" value="1"/>
</dbReference>
<accession>A0ABR5AZW3</accession>
<keyword evidence="1" id="KW-0547">Nucleotide-binding</keyword>
<dbReference type="SUPFAM" id="SSF46689">
    <property type="entry name" value="Homeodomain-like"/>
    <property type="match status" value="1"/>
</dbReference>
<evidence type="ECO:0000256" key="1">
    <source>
        <dbReference type="ARBA" id="ARBA00022741"/>
    </source>
</evidence>
<dbReference type="RefSeq" id="WP_052475246.1">
    <property type="nucleotide sequence ID" value="NZ_JARTHD010000022.1"/>
</dbReference>
<keyword evidence="2" id="KW-0058">Aromatic hydrocarbons catabolism</keyword>
<keyword evidence="12" id="KW-1185">Reference proteome</keyword>
<dbReference type="SMART" id="SM00091">
    <property type="entry name" value="PAS"/>
    <property type="match status" value="1"/>
</dbReference>
<dbReference type="PROSITE" id="PS00688">
    <property type="entry name" value="SIGMA54_INTERACT_3"/>
    <property type="match status" value="1"/>
</dbReference>
<dbReference type="SMART" id="SM00382">
    <property type="entry name" value="AAA"/>
    <property type="match status" value="1"/>
</dbReference>
<dbReference type="InterPro" id="IPR000014">
    <property type="entry name" value="PAS"/>
</dbReference>
<proteinExistence type="predicted"/>
<keyword evidence="6" id="KW-0804">Transcription</keyword>
<feature type="coiled-coil region" evidence="8">
    <location>
        <begin position="126"/>
        <end position="153"/>
    </location>
</feature>
<keyword evidence="5" id="KW-0238">DNA-binding</keyword>